<protein>
    <recommendedName>
        <fullName evidence="8">Type IV secretion system protein VirB3</fullName>
    </recommendedName>
</protein>
<keyword evidence="3 5" id="KW-1133">Transmembrane helix</keyword>
<evidence type="ECO:0000256" key="2">
    <source>
        <dbReference type="ARBA" id="ARBA00022692"/>
    </source>
</evidence>
<reference evidence="6 7" key="1">
    <citation type="submission" date="2018-08" db="EMBL/GenBank/DDBJ databases">
        <title>Recombination of ecologically and evolutionarily significant loci maintains genetic cohesion in the Pseudomonas syringae species complex.</title>
        <authorList>
            <person name="Dillon M."/>
            <person name="Thakur S."/>
            <person name="Almeida R.N.D."/>
            <person name="Weir B.S."/>
            <person name="Guttman D.S."/>
        </authorList>
    </citation>
    <scope>NUCLEOTIDE SEQUENCE [LARGE SCALE GENOMIC DNA]</scope>
    <source>
        <strain evidence="6 7">ICMP 3706</strain>
    </source>
</reference>
<keyword evidence="2 5" id="KW-0812">Transmembrane</keyword>
<evidence type="ECO:0000256" key="3">
    <source>
        <dbReference type="ARBA" id="ARBA00022989"/>
    </source>
</evidence>
<dbReference type="RefSeq" id="WP_122290619.1">
    <property type="nucleotide sequence ID" value="NZ_RBQE01000286.1"/>
</dbReference>
<evidence type="ECO:0000256" key="5">
    <source>
        <dbReference type="SAM" id="Phobius"/>
    </source>
</evidence>
<dbReference type="Pfam" id="PF05101">
    <property type="entry name" value="VirB3"/>
    <property type="match status" value="1"/>
</dbReference>
<name>A0A3M4AI61_9PSED</name>
<dbReference type="EMBL" id="RBQE01000286">
    <property type="protein sequence ID" value="RMP06559.1"/>
    <property type="molecule type" value="Genomic_DNA"/>
</dbReference>
<evidence type="ECO:0008006" key="8">
    <source>
        <dbReference type="Google" id="ProtNLM"/>
    </source>
</evidence>
<proteinExistence type="predicted"/>
<feature type="transmembrane region" description="Helical" evidence="5">
    <location>
        <begin position="32"/>
        <end position="65"/>
    </location>
</feature>
<evidence type="ECO:0000313" key="7">
    <source>
        <dbReference type="Proteomes" id="UP000281604"/>
    </source>
</evidence>
<evidence type="ECO:0000256" key="1">
    <source>
        <dbReference type="ARBA" id="ARBA00004370"/>
    </source>
</evidence>
<sequence length="105" mass="12104">MSAPQAPQDPRDPIFKGCTRPAMVYGVPTVPLAIVVMVVVLISVWTTVLLAFTLIPIFLVMRVIAKHDDQQFRLLGLKILFRANNRNRRFWKSSTYSPFQFKKRK</sequence>
<dbReference type="Proteomes" id="UP000281604">
    <property type="component" value="Unassembled WGS sequence"/>
</dbReference>
<dbReference type="GO" id="GO:0016020">
    <property type="term" value="C:membrane"/>
    <property type="evidence" value="ECO:0007669"/>
    <property type="project" value="UniProtKB-SubCell"/>
</dbReference>
<keyword evidence="4 5" id="KW-0472">Membrane</keyword>
<comment type="subcellular location">
    <subcellularLocation>
        <location evidence="1">Membrane</location>
    </subcellularLocation>
</comment>
<accession>A0A3M4AI61</accession>
<evidence type="ECO:0000313" key="6">
    <source>
        <dbReference type="EMBL" id="RMP06559.1"/>
    </source>
</evidence>
<gene>
    <name evidence="6" type="ORF">ALQ30_200635</name>
</gene>
<dbReference type="AlphaFoldDB" id="A0A3M4AI61"/>
<organism evidence="6 7">
    <name type="scientific">Pseudomonas syringae pv. persicae</name>
    <dbReference type="NCBI Taxonomy" id="237306"/>
    <lineage>
        <taxon>Bacteria</taxon>
        <taxon>Pseudomonadati</taxon>
        <taxon>Pseudomonadota</taxon>
        <taxon>Gammaproteobacteria</taxon>
        <taxon>Pseudomonadales</taxon>
        <taxon>Pseudomonadaceae</taxon>
        <taxon>Pseudomonas</taxon>
    </lineage>
</organism>
<evidence type="ECO:0000256" key="4">
    <source>
        <dbReference type="ARBA" id="ARBA00023136"/>
    </source>
</evidence>
<comment type="caution">
    <text evidence="6">The sequence shown here is derived from an EMBL/GenBank/DDBJ whole genome shotgun (WGS) entry which is preliminary data.</text>
</comment>
<dbReference type="InterPro" id="IPR007792">
    <property type="entry name" value="T4SS_VirB3/TrbD/AvhB"/>
</dbReference>